<name>A0A8W8KQE7_MAGGI</name>
<reference evidence="4" key="1">
    <citation type="submission" date="2022-08" db="UniProtKB">
        <authorList>
            <consortium name="EnsemblMetazoa"/>
        </authorList>
    </citation>
    <scope>IDENTIFICATION</scope>
    <source>
        <strain evidence="4">05x7-T-G4-1.051#20</strain>
    </source>
</reference>
<dbReference type="PANTHER" id="PTHR25462">
    <property type="entry name" value="BONUS, ISOFORM C-RELATED"/>
    <property type="match status" value="1"/>
</dbReference>
<dbReference type="Gene3D" id="3.30.160.60">
    <property type="entry name" value="Classic Zinc Finger"/>
    <property type="match status" value="1"/>
</dbReference>
<dbReference type="AlphaFoldDB" id="A0A8W8KQE7"/>
<dbReference type="Proteomes" id="UP000005408">
    <property type="component" value="Unassembled WGS sequence"/>
</dbReference>
<evidence type="ECO:0000313" key="4">
    <source>
        <dbReference type="EnsemblMetazoa" id="G24859.2:cds"/>
    </source>
</evidence>
<keyword evidence="1" id="KW-0863">Zinc-finger</keyword>
<dbReference type="PANTHER" id="PTHR25462:SF291">
    <property type="entry name" value="E3 UBIQUITIN-PROTEIN LIGASE TRIM45"/>
    <property type="match status" value="1"/>
</dbReference>
<evidence type="ECO:0000256" key="1">
    <source>
        <dbReference type="PROSITE-ProRule" id="PRU00024"/>
    </source>
</evidence>
<dbReference type="InterPro" id="IPR000315">
    <property type="entry name" value="Znf_B-box"/>
</dbReference>
<keyword evidence="1" id="KW-0479">Metal-binding</keyword>
<dbReference type="InterPro" id="IPR011042">
    <property type="entry name" value="6-blade_b-propeller_TolB-like"/>
</dbReference>
<evidence type="ECO:0000259" key="3">
    <source>
        <dbReference type="PROSITE" id="PS50119"/>
    </source>
</evidence>
<sequence>MAESDVKVRFTCAQDVVPTCETHYEQCNNFFCNDCDKFICIECAKKDHREHDWNTVGNISKQRKSDLSRKSQEIREGHLPKLTEKMAKIDSLMEQNLAHRDAELSRLETHYQNIVTSLTQVVEDRKKELSRGLETKNKTLAEIQRKLKTKAVKLQDTMDDLKKSNSLSDYNLLNVDCALNRVLPISDGEDLEDLKYSLHFKEGSLTKESVELLLGTVKDYDDFTLTKIRSFRHDKSDIICLEVDFYSNAVLVNSNQTYWDTVNTKGKLKSRNEFYSHINDFAVLPNGDIIFSENDSHSIQLHSIQMSANDATRTVADTSPLTPEGVCLTSEGDILVTMADPEDENATGLVKMFSMRGKVKRKYEYDSSGERLFKLPFRVAQNKNSDICVLDSLDTEHGVLHTISSEGHTQFIYKGVKSLQHPLYAADIVCDDICNIILMDAKNHHIHLLDSAGNFLKFLTRDEGDRRHSLSLALSGDILWAGGHNGYLSVYKYTNNS</sequence>
<keyword evidence="5" id="KW-1185">Reference proteome</keyword>
<proteinExistence type="predicted"/>
<dbReference type="EnsemblMetazoa" id="G24859.2">
    <property type="protein sequence ID" value="G24859.2:cds"/>
    <property type="gene ID" value="G24859"/>
</dbReference>
<dbReference type="SUPFAM" id="SSF101898">
    <property type="entry name" value="NHL repeat"/>
    <property type="match status" value="1"/>
</dbReference>
<dbReference type="GO" id="GO:0008270">
    <property type="term" value="F:zinc ion binding"/>
    <property type="evidence" value="ECO:0007669"/>
    <property type="project" value="UniProtKB-KW"/>
</dbReference>
<dbReference type="OrthoDB" id="6064205at2759"/>
<dbReference type="OMA" id="SHINDFA"/>
<accession>A0A8W8KQE7</accession>
<protein>
    <recommendedName>
        <fullName evidence="3">B box-type domain-containing protein</fullName>
    </recommendedName>
</protein>
<organism evidence="4 5">
    <name type="scientific">Magallana gigas</name>
    <name type="common">Pacific oyster</name>
    <name type="synonym">Crassostrea gigas</name>
    <dbReference type="NCBI Taxonomy" id="29159"/>
    <lineage>
        <taxon>Eukaryota</taxon>
        <taxon>Metazoa</taxon>
        <taxon>Spiralia</taxon>
        <taxon>Lophotrochozoa</taxon>
        <taxon>Mollusca</taxon>
        <taxon>Bivalvia</taxon>
        <taxon>Autobranchia</taxon>
        <taxon>Pteriomorphia</taxon>
        <taxon>Ostreida</taxon>
        <taxon>Ostreoidea</taxon>
        <taxon>Ostreidae</taxon>
        <taxon>Magallana</taxon>
    </lineage>
</organism>
<feature type="domain" description="B box-type" evidence="3">
    <location>
        <begin position="20"/>
        <end position="56"/>
    </location>
</feature>
<dbReference type="Pfam" id="PF00643">
    <property type="entry name" value="zf-B_box"/>
    <property type="match status" value="1"/>
</dbReference>
<evidence type="ECO:0000256" key="2">
    <source>
        <dbReference type="SAM" id="Coils"/>
    </source>
</evidence>
<evidence type="ECO:0000313" key="5">
    <source>
        <dbReference type="Proteomes" id="UP000005408"/>
    </source>
</evidence>
<feature type="coiled-coil region" evidence="2">
    <location>
        <begin position="126"/>
        <end position="164"/>
    </location>
</feature>
<dbReference type="GO" id="GO:0061630">
    <property type="term" value="F:ubiquitin protein ligase activity"/>
    <property type="evidence" value="ECO:0007669"/>
    <property type="project" value="TreeGrafter"/>
</dbReference>
<dbReference type="PROSITE" id="PS50119">
    <property type="entry name" value="ZF_BBOX"/>
    <property type="match status" value="1"/>
</dbReference>
<keyword evidence="1" id="KW-0862">Zinc</keyword>
<dbReference type="Gene3D" id="2.120.10.30">
    <property type="entry name" value="TolB, C-terminal domain"/>
    <property type="match status" value="1"/>
</dbReference>
<keyword evidence="2" id="KW-0175">Coiled coil</keyword>
<dbReference type="EnsemblMetazoa" id="G24859.1">
    <property type="protein sequence ID" value="G24859.1:cds"/>
    <property type="gene ID" value="G24859"/>
</dbReference>
<dbReference type="SUPFAM" id="SSF57845">
    <property type="entry name" value="B-box zinc-binding domain"/>
    <property type="match status" value="1"/>
</dbReference>
<dbReference type="InterPro" id="IPR047153">
    <property type="entry name" value="TRIM45/56/19-like"/>
</dbReference>